<name>A0ACB8XDE2_ARCLA</name>
<keyword evidence="2" id="KW-1185">Reference proteome</keyword>
<comment type="caution">
    <text evidence="1">The sequence shown here is derived from an EMBL/GenBank/DDBJ whole genome shotgun (WGS) entry which is preliminary data.</text>
</comment>
<dbReference type="EMBL" id="CM042064">
    <property type="protein sequence ID" value="KAI3664818.1"/>
    <property type="molecule type" value="Genomic_DNA"/>
</dbReference>
<sequence>MVVPKTKPPLCDLVFTQTMVEVVILGVPLLLAMVIERSRLASSPVLFPLLNFRVLGIGHEQFRPHPWSKSDERLLTVLLSFHDQTWLTPRFQLPVAGFSTKPKSVH</sequence>
<organism evidence="1 2">
    <name type="scientific">Arctium lappa</name>
    <name type="common">Greater burdock</name>
    <name type="synonym">Lappa major</name>
    <dbReference type="NCBI Taxonomy" id="4217"/>
    <lineage>
        <taxon>Eukaryota</taxon>
        <taxon>Viridiplantae</taxon>
        <taxon>Streptophyta</taxon>
        <taxon>Embryophyta</taxon>
        <taxon>Tracheophyta</taxon>
        <taxon>Spermatophyta</taxon>
        <taxon>Magnoliopsida</taxon>
        <taxon>eudicotyledons</taxon>
        <taxon>Gunneridae</taxon>
        <taxon>Pentapetalae</taxon>
        <taxon>asterids</taxon>
        <taxon>campanulids</taxon>
        <taxon>Asterales</taxon>
        <taxon>Asteraceae</taxon>
        <taxon>Carduoideae</taxon>
        <taxon>Cardueae</taxon>
        <taxon>Arctiinae</taxon>
        <taxon>Arctium</taxon>
    </lineage>
</organism>
<accession>A0ACB8XDE2</accession>
<proteinExistence type="predicted"/>
<evidence type="ECO:0000313" key="2">
    <source>
        <dbReference type="Proteomes" id="UP001055879"/>
    </source>
</evidence>
<reference evidence="2" key="1">
    <citation type="journal article" date="2022" name="Mol. Ecol. Resour.">
        <title>The genomes of chicory, endive, great burdock and yacon provide insights into Asteraceae palaeo-polyploidization history and plant inulin production.</title>
        <authorList>
            <person name="Fan W."/>
            <person name="Wang S."/>
            <person name="Wang H."/>
            <person name="Wang A."/>
            <person name="Jiang F."/>
            <person name="Liu H."/>
            <person name="Zhao H."/>
            <person name="Xu D."/>
            <person name="Zhang Y."/>
        </authorList>
    </citation>
    <scope>NUCLEOTIDE SEQUENCE [LARGE SCALE GENOMIC DNA]</scope>
    <source>
        <strain evidence="2">cv. Niubang</strain>
    </source>
</reference>
<gene>
    <name evidence="1" type="ORF">L6452_43427</name>
</gene>
<dbReference type="Proteomes" id="UP001055879">
    <property type="component" value="Linkage Group LG18"/>
</dbReference>
<protein>
    <submittedName>
        <fullName evidence="1">Uncharacterized protein</fullName>
    </submittedName>
</protein>
<evidence type="ECO:0000313" key="1">
    <source>
        <dbReference type="EMBL" id="KAI3664818.1"/>
    </source>
</evidence>
<reference evidence="1 2" key="2">
    <citation type="journal article" date="2022" name="Mol. Ecol. Resour.">
        <title>The genomes of chicory, endive, great burdock and yacon provide insights into Asteraceae paleo-polyploidization history and plant inulin production.</title>
        <authorList>
            <person name="Fan W."/>
            <person name="Wang S."/>
            <person name="Wang H."/>
            <person name="Wang A."/>
            <person name="Jiang F."/>
            <person name="Liu H."/>
            <person name="Zhao H."/>
            <person name="Xu D."/>
            <person name="Zhang Y."/>
        </authorList>
    </citation>
    <scope>NUCLEOTIDE SEQUENCE [LARGE SCALE GENOMIC DNA]</scope>
    <source>
        <strain evidence="2">cv. Niubang</strain>
    </source>
</reference>